<evidence type="ECO:0000313" key="2">
    <source>
        <dbReference type="EMBL" id="KIQ69158.1"/>
    </source>
</evidence>
<dbReference type="Pfam" id="PF14329">
    <property type="entry name" value="DUF4386"/>
    <property type="match status" value="1"/>
</dbReference>
<reference evidence="2 3" key="1">
    <citation type="submission" date="2013-01" db="EMBL/GenBank/DDBJ databases">
        <authorList>
            <person name="Fiebig A."/>
            <person name="Goeker M."/>
            <person name="Klenk H.-P.P."/>
        </authorList>
    </citation>
    <scope>NUCLEOTIDE SEQUENCE [LARGE SCALE GENOMIC DNA]</scope>
    <source>
        <strain evidence="2 3">DSM 24838</strain>
    </source>
</reference>
<feature type="transmembrane region" description="Helical" evidence="1">
    <location>
        <begin position="89"/>
        <end position="110"/>
    </location>
</feature>
<dbReference type="AlphaFoldDB" id="A0A0D0QDT2"/>
<evidence type="ECO:0008006" key="4">
    <source>
        <dbReference type="Google" id="ProtNLM"/>
    </source>
</evidence>
<feature type="transmembrane region" description="Helical" evidence="1">
    <location>
        <begin position="59"/>
        <end position="82"/>
    </location>
</feature>
<organism evidence="2 3">
    <name type="scientific">Wenxinia marina DSM 24838</name>
    <dbReference type="NCBI Taxonomy" id="1123501"/>
    <lineage>
        <taxon>Bacteria</taxon>
        <taxon>Pseudomonadati</taxon>
        <taxon>Pseudomonadota</taxon>
        <taxon>Alphaproteobacteria</taxon>
        <taxon>Rhodobacterales</taxon>
        <taxon>Roseobacteraceae</taxon>
        <taxon>Wenxinia</taxon>
    </lineage>
</organism>
<accession>A0A0D0QDT2</accession>
<dbReference type="Proteomes" id="UP000035100">
    <property type="component" value="Unassembled WGS sequence"/>
</dbReference>
<dbReference type="EMBL" id="AONG01000010">
    <property type="protein sequence ID" value="KIQ69158.1"/>
    <property type="molecule type" value="Genomic_DNA"/>
</dbReference>
<dbReference type="InterPro" id="IPR025495">
    <property type="entry name" value="DUF4386"/>
</dbReference>
<dbReference type="PATRIC" id="fig|1123501.6.peg.2328"/>
<feature type="transmembrane region" description="Helical" evidence="1">
    <location>
        <begin position="178"/>
        <end position="196"/>
    </location>
</feature>
<dbReference type="OrthoDB" id="5421633at2"/>
<keyword evidence="1" id="KW-0472">Membrane</keyword>
<keyword evidence="3" id="KW-1185">Reference proteome</keyword>
<sequence>MTRPSPFAPLTARRAGLLYLVIIVCGLSAELALRGPLVDLADAAGTADAIRAAPGLFRLAIGADIVMALADAALALLLYRLLKPVDAGLALAAMVFRLLQSGLIASGLMFQQAAWLALSGTQDLSGLAPGQAEALAALMLNLHAHGYDLGLVFFGVNSVLTGLLLWRSGFAPRPLGAGLALAGAVYLTGSALRFAAPAAFEAFAPAYGITILAEGAVCLWLLLAGRLIRLRPAGA</sequence>
<protein>
    <recommendedName>
        <fullName evidence="4">DUF4386 domain-containing protein</fullName>
    </recommendedName>
</protein>
<gene>
    <name evidence="2" type="ORF">Wenmar_02228</name>
</gene>
<name>A0A0D0QDT2_9RHOB</name>
<keyword evidence="1" id="KW-0812">Transmembrane</keyword>
<dbReference type="RefSeq" id="WP_018304795.1">
    <property type="nucleotide sequence ID" value="NZ_KB902315.1"/>
</dbReference>
<evidence type="ECO:0000313" key="3">
    <source>
        <dbReference type="Proteomes" id="UP000035100"/>
    </source>
</evidence>
<evidence type="ECO:0000256" key="1">
    <source>
        <dbReference type="SAM" id="Phobius"/>
    </source>
</evidence>
<comment type="caution">
    <text evidence="2">The sequence shown here is derived from an EMBL/GenBank/DDBJ whole genome shotgun (WGS) entry which is preliminary data.</text>
</comment>
<feature type="transmembrane region" description="Helical" evidence="1">
    <location>
        <begin position="202"/>
        <end position="223"/>
    </location>
</feature>
<dbReference type="eggNOG" id="ENOG502ZF5I">
    <property type="taxonomic scope" value="Bacteria"/>
</dbReference>
<proteinExistence type="predicted"/>
<dbReference type="STRING" id="1123501.Wenmar_02228"/>
<keyword evidence="1" id="KW-1133">Transmembrane helix</keyword>
<feature type="transmembrane region" description="Helical" evidence="1">
    <location>
        <begin position="149"/>
        <end position="166"/>
    </location>
</feature>